<keyword evidence="2" id="KW-0472">Membrane</keyword>
<feature type="region of interest" description="Disordered" evidence="1">
    <location>
        <begin position="124"/>
        <end position="158"/>
    </location>
</feature>
<feature type="transmembrane region" description="Helical" evidence="2">
    <location>
        <begin position="12"/>
        <end position="30"/>
    </location>
</feature>
<evidence type="ECO:0000256" key="1">
    <source>
        <dbReference type="SAM" id="MobiDB-lite"/>
    </source>
</evidence>
<keyword evidence="3" id="KW-1185">Reference proteome</keyword>
<feature type="compositionally biased region" description="Low complexity" evidence="1">
    <location>
        <begin position="127"/>
        <end position="136"/>
    </location>
</feature>
<protein>
    <submittedName>
        <fullName evidence="4">Uncharacterized protein</fullName>
    </submittedName>
</protein>
<organism evidence="3 4">
    <name type="scientific">Ditylenchus dipsaci</name>
    <dbReference type="NCBI Taxonomy" id="166011"/>
    <lineage>
        <taxon>Eukaryota</taxon>
        <taxon>Metazoa</taxon>
        <taxon>Ecdysozoa</taxon>
        <taxon>Nematoda</taxon>
        <taxon>Chromadorea</taxon>
        <taxon>Rhabditida</taxon>
        <taxon>Tylenchina</taxon>
        <taxon>Tylenchomorpha</taxon>
        <taxon>Sphaerularioidea</taxon>
        <taxon>Anguinidae</taxon>
        <taxon>Anguininae</taxon>
        <taxon>Ditylenchus</taxon>
    </lineage>
</organism>
<keyword evidence="2" id="KW-1133">Transmembrane helix</keyword>
<dbReference type="WBParaSite" id="jg4595">
    <property type="protein sequence ID" value="jg4595"/>
    <property type="gene ID" value="jg4595"/>
</dbReference>
<keyword evidence="2" id="KW-0812">Transmembrane</keyword>
<sequence>MLSLTTRLSTNSLFAKPIVLLIYTFLLIGIRTQIPMNIVIAESATERESASTSQCVLKEAEKCFDKLFEQMPICPMDTSTSAAAETDHNQQQPPQLTFRCQHFNATIGQTARTSYRRVLLECSRNRQQQTTSSGQQVTKHRNNRRKAAPTISDRSHPPSEIQFISLFGYLQTQCRKSPTYHSHSQQQQHTNSPKSVNHYYSSLDAAEGTVYSPGVRPQNCSGQEFQELIESCEIELTQKDQPTHSDLERHKLLKIKLDASGKLLHYRETNRIDECLMIRAMLSDIFLIHQKYCFQTTVTKCLCDRLNLETFCGIVCAHLEPHGLPLQQSLNWSDFRGRLTGGHQINRFSINMILVLSTVCLITCLFGSL</sequence>
<accession>A0A915EC56</accession>
<evidence type="ECO:0000256" key="2">
    <source>
        <dbReference type="SAM" id="Phobius"/>
    </source>
</evidence>
<feature type="compositionally biased region" description="Basic residues" evidence="1">
    <location>
        <begin position="138"/>
        <end position="147"/>
    </location>
</feature>
<dbReference type="AlphaFoldDB" id="A0A915EC56"/>
<evidence type="ECO:0000313" key="4">
    <source>
        <dbReference type="WBParaSite" id="jg4595"/>
    </source>
</evidence>
<evidence type="ECO:0000313" key="3">
    <source>
        <dbReference type="Proteomes" id="UP000887574"/>
    </source>
</evidence>
<proteinExistence type="predicted"/>
<reference evidence="4" key="1">
    <citation type="submission" date="2022-11" db="UniProtKB">
        <authorList>
            <consortium name="WormBaseParasite"/>
        </authorList>
    </citation>
    <scope>IDENTIFICATION</scope>
</reference>
<feature type="region of interest" description="Disordered" evidence="1">
    <location>
        <begin position="177"/>
        <end position="197"/>
    </location>
</feature>
<dbReference type="Proteomes" id="UP000887574">
    <property type="component" value="Unplaced"/>
</dbReference>
<name>A0A915EC56_9BILA</name>